<evidence type="ECO:0000256" key="10">
    <source>
        <dbReference type="HAMAP-Rule" id="MF_00061"/>
    </source>
</evidence>
<dbReference type="SUPFAM" id="SSF54211">
    <property type="entry name" value="Ribosomal protein S5 domain 2-like"/>
    <property type="match status" value="1"/>
</dbReference>
<evidence type="ECO:0000256" key="3">
    <source>
        <dbReference type="ARBA" id="ARBA00017473"/>
    </source>
</evidence>
<evidence type="ECO:0000256" key="1">
    <source>
        <dbReference type="ARBA" id="ARBA00009684"/>
    </source>
</evidence>
<dbReference type="PATRIC" id="fig|1220535.3.peg.1202"/>
<dbReference type="InterPro" id="IPR006204">
    <property type="entry name" value="GHMP_kinase_N_dom"/>
</dbReference>
<organism evidence="13 14">
    <name type="scientific">alpha proteobacterium IMCC14465</name>
    <dbReference type="NCBI Taxonomy" id="1220535"/>
    <lineage>
        <taxon>Bacteria</taxon>
        <taxon>Pseudomonadati</taxon>
        <taxon>Pseudomonadota</taxon>
        <taxon>Alphaproteobacteria</taxon>
        <taxon>PS1 clade</taxon>
    </lineage>
</organism>
<evidence type="ECO:0000256" key="6">
    <source>
        <dbReference type="ARBA" id="ARBA00022777"/>
    </source>
</evidence>
<dbReference type="PIRSF" id="PIRSF010376">
    <property type="entry name" value="IspE"/>
    <property type="match status" value="1"/>
</dbReference>
<dbReference type="HAMAP" id="MF_00061">
    <property type="entry name" value="IspE"/>
    <property type="match status" value="1"/>
</dbReference>
<reference evidence="13 14" key="1">
    <citation type="journal article" date="2012" name="J. Bacteriol.">
        <title>Genome Sequence of Strain IMCC14465, Isolated from the East Sea, Belonging to the PS1 Clade of Alphaproteobacteria.</title>
        <authorList>
            <person name="Yang S.J."/>
            <person name="Kang I."/>
            <person name="Cho J.C."/>
        </authorList>
    </citation>
    <scope>NUCLEOTIDE SEQUENCE [LARGE SCALE GENOMIC DNA]</scope>
    <source>
        <strain evidence="13 14">IMCC14465</strain>
    </source>
</reference>
<evidence type="ECO:0000259" key="11">
    <source>
        <dbReference type="Pfam" id="PF00288"/>
    </source>
</evidence>
<dbReference type="Gene3D" id="3.30.230.10">
    <property type="match status" value="1"/>
</dbReference>
<dbReference type="Pfam" id="PF08544">
    <property type="entry name" value="GHMP_kinases_C"/>
    <property type="match status" value="1"/>
</dbReference>
<dbReference type="SUPFAM" id="SSF55060">
    <property type="entry name" value="GHMP Kinase, C-terminal domain"/>
    <property type="match status" value="1"/>
</dbReference>
<dbReference type="NCBIfam" id="NF011202">
    <property type="entry name" value="PRK14608.1"/>
    <property type="match status" value="1"/>
</dbReference>
<keyword evidence="4 10" id="KW-0808">Transferase</keyword>
<proteinExistence type="inferred from homology"/>
<evidence type="ECO:0000256" key="2">
    <source>
        <dbReference type="ARBA" id="ARBA00012052"/>
    </source>
</evidence>
<feature type="active site" evidence="10">
    <location>
        <position position="33"/>
    </location>
</feature>
<evidence type="ECO:0000256" key="9">
    <source>
        <dbReference type="ARBA" id="ARBA00032554"/>
    </source>
</evidence>
<dbReference type="InterPro" id="IPR020568">
    <property type="entry name" value="Ribosomal_Su5_D2-typ_SF"/>
</dbReference>
<dbReference type="InterPro" id="IPR004424">
    <property type="entry name" value="IspE"/>
</dbReference>
<evidence type="ECO:0000313" key="14">
    <source>
        <dbReference type="Proteomes" id="UP000004836"/>
    </source>
</evidence>
<dbReference type="Gene3D" id="3.30.70.890">
    <property type="entry name" value="GHMP kinase, C-terminal domain"/>
    <property type="match status" value="1"/>
</dbReference>
<comment type="pathway">
    <text evidence="10">Isoprenoid biosynthesis; isopentenyl diphosphate biosynthesis via DXP pathway; isopentenyl diphosphate from 1-deoxy-D-xylulose 5-phosphate: step 3/6.</text>
</comment>
<protein>
    <recommendedName>
        <fullName evidence="3 10">4-diphosphocytidyl-2-C-methyl-D-erythritol kinase</fullName>
        <shortName evidence="10">CMK</shortName>
        <ecNumber evidence="2 10">2.7.1.148</ecNumber>
    </recommendedName>
    <alternativeName>
        <fullName evidence="9 10">4-(cytidine-5'-diphospho)-2-C-methyl-D-erythritol kinase</fullName>
    </alternativeName>
</protein>
<evidence type="ECO:0000256" key="8">
    <source>
        <dbReference type="ARBA" id="ARBA00023229"/>
    </source>
</evidence>
<dbReference type="PANTHER" id="PTHR43527:SF2">
    <property type="entry name" value="4-DIPHOSPHOCYTIDYL-2-C-METHYL-D-ERYTHRITOL KINASE, CHLOROPLASTIC"/>
    <property type="match status" value="1"/>
</dbReference>
<keyword evidence="5 10" id="KW-0547">Nucleotide-binding</keyword>
<keyword evidence="7 10" id="KW-0067">ATP-binding</keyword>
<dbReference type="Pfam" id="PF00288">
    <property type="entry name" value="GHMP_kinases_N"/>
    <property type="match status" value="1"/>
</dbReference>
<sequence length="323" mass="33957">MVSFKMPQALALALLSDICMTDGISFSEFANAKINLNLTVLGKRPDGYHALDSLVVFALLGDSVSVSPSDDITLTYAGTFAAELQASFAPDAEDLVLTAARMLRAESGVTTGAALQLHKSVPLGAGLGGGSADAAACLRLLNSFWKLDWSLDALMALGARIGSDVPACVMNTSCRMTGRGEHVEKVENLPGLFCVLVNPGVHVSTAEIFRQMKKPQISADIVGAPLQPFPDFSIPATLYAYLEATGNDLLMPAIAAAPVIQDVLAALNDVGADISAMTGSGSTCFGLFLDEKTAQRAQAKLKGLFPDYWVEATLLKTTVLKTD</sequence>
<accession>J9DWK4</accession>
<evidence type="ECO:0000256" key="4">
    <source>
        <dbReference type="ARBA" id="ARBA00022679"/>
    </source>
</evidence>
<gene>
    <name evidence="10" type="primary">ispE</name>
    <name evidence="13" type="ORF">IMCC14465_12080</name>
</gene>
<comment type="similarity">
    <text evidence="1 10">Belongs to the GHMP kinase family. IspE subfamily.</text>
</comment>
<keyword evidence="14" id="KW-1185">Reference proteome</keyword>
<feature type="domain" description="GHMP kinase C-terminal" evidence="12">
    <location>
        <begin position="252"/>
        <end position="305"/>
    </location>
</feature>
<dbReference type="GO" id="GO:0050515">
    <property type="term" value="F:4-(cytidine 5'-diphospho)-2-C-methyl-D-erythritol kinase activity"/>
    <property type="evidence" value="ECO:0007669"/>
    <property type="project" value="UniProtKB-UniRule"/>
</dbReference>
<comment type="function">
    <text evidence="10">Catalyzes the phosphorylation of the position 2 hydroxy group of 4-diphosphocytidyl-2C-methyl-D-erythritol.</text>
</comment>
<keyword evidence="8 10" id="KW-0414">Isoprene biosynthesis</keyword>
<dbReference type="EC" id="2.7.1.148" evidence="2 10"/>
<evidence type="ECO:0000313" key="13">
    <source>
        <dbReference type="EMBL" id="EJW21412.1"/>
    </source>
</evidence>
<dbReference type="GO" id="GO:0005524">
    <property type="term" value="F:ATP binding"/>
    <property type="evidence" value="ECO:0007669"/>
    <property type="project" value="UniProtKB-UniRule"/>
</dbReference>
<keyword evidence="6 10" id="KW-0418">Kinase</keyword>
<feature type="domain" description="GHMP kinase N-terminal" evidence="11">
    <location>
        <begin position="95"/>
        <end position="170"/>
    </location>
</feature>
<dbReference type="eggNOG" id="COG1947">
    <property type="taxonomic scope" value="Bacteria"/>
</dbReference>
<dbReference type="Proteomes" id="UP000004836">
    <property type="component" value="Unassembled WGS sequence"/>
</dbReference>
<feature type="binding site" evidence="10">
    <location>
        <begin position="122"/>
        <end position="132"/>
    </location>
    <ligand>
        <name>ATP</name>
        <dbReference type="ChEBI" id="CHEBI:30616"/>
    </ligand>
</feature>
<dbReference type="UniPathway" id="UPA00056">
    <property type="reaction ID" value="UER00094"/>
</dbReference>
<dbReference type="GO" id="GO:0016114">
    <property type="term" value="P:terpenoid biosynthetic process"/>
    <property type="evidence" value="ECO:0007669"/>
    <property type="project" value="UniProtKB-UniRule"/>
</dbReference>
<dbReference type="InterPro" id="IPR013750">
    <property type="entry name" value="GHMP_kinase_C_dom"/>
</dbReference>
<dbReference type="InterPro" id="IPR014721">
    <property type="entry name" value="Ribsml_uS5_D2-typ_fold_subgr"/>
</dbReference>
<dbReference type="GO" id="GO:0019288">
    <property type="term" value="P:isopentenyl diphosphate biosynthetic process, methylerythritol 4-phosphate pathway"/>
    <property type="evidence" value="ECO:0007669"/>
    <property type="project" value="UniProtKB-UniRule"/>
</dbReference>
<dbReference type="EMBL" id="ALYF01000003">
    <property type="protein sequence ID" value="EJW21412.1"/>
    <property type="molecule type" value="Genomic_DNA"/>
</dbReference>
<dbReference type="NCBIfam" id="TIGR00154">
    <property type="entry name" value="ispE"/>
    <property type="match status" value="1"/>
</dbReference>
<name>J9DWK4_9PROT</name>
<evidence type="ECO:0000259" key="12">
    <source>
        <dbReference type="Pfam" id="PF08544"/>
    </source>
</evidence>
<dbReference type="PANTHER" id="PTHR43527">
    <property type="entry name" value="4-DIPHOSPHOCYTIDYL-2-C-METHYL-D-ERYTHRITOL KINASE, CHLOROPLASTIC"/>
    <property type="match status" value="1"/>
</dbReference>
<dbReference type="AlphaFoldDB" id="J9DWK4"/>
<comment type="caution">
    <text evidence="13">The sequence shown here is derived from an EMBL/GenBank/DDBJ whole genome shotgun (WGS) entry which is preliminary data.</text>
</comment>
<evidence type="ECO:0000256" key="7">
    <source>
        <dbReference type="ARBA" id="ARBA00022840"/>
    </source>
</evidence>
<comment type="catalytic activity">
    <reaction evidence="10">
        <text>4-CDP-2-C-methyl-D-erythritol + ATP = 4-CDP-2-C-methyl-D-erythritol 2-phosphate + ADP + H(+)</text>
        <dbReference type="Rhea" id="RHEA:18437"/>
        <dbReference type="ChEBI" id="CHEBI:15378"/>
        <dbReference type="ChEBI" id="CHEBI:30616"/>
        <dbReference type="ChEBI" id="CHEBI:57823"/>
        <dbReference type="ChEBI" id="CHEBI:57919"/>
        <dbReference type="ChEBI" id="CHEBI:456216"/>
        <dbReference type="EC" id="2.7.1.148"/>
    </reaction>
</comment>
<feature type="active site" evidence="10">
    <location>
        <position position="164"/>
    </location>
</feature>
<dbReference type="STRING" id="1220535.IMCC14465_12080"/>
<dbReference type="InterPro" id="IPR036554">
    <property type="entry name" value="GHMP_kinase_C_sf"/>
</dbReference>
<evidence type="ECO:0000256" key="5">
    <source>
        <dbReference type="ARBA" id="ARBA00022741"/>
    </source>
</evidence>